<evidence type="ECO:0000256" key="5">
    <source>
        <dbReference type="ARBA" id="ARBA00022840"/>
    </source>
</evidence>
<name>F2L123_THEU7</name>
<comment type="similarity">
    <text evidence="1 9 10">Belongs to the class-I aminoacyl-tRNA synthetase family.</text>
</comment>
<dbReference type="InterPro" id="IPR004493">
    <property type="entry name" value="Leu-tRNA-synth_Ia_arc/euk"/>
</dbReference>
<dbReference type="InterPro" id="IPR009080">
    <property type="entry name" value="tRNAsynth_Ia_anticodon-bd"/>
</dbReference>
<dbReference type="Gene3D" id="3.40.50.620">
    <property type="entry name" value="HUPs"/>
    <property type="match status" value="1"/>
</dbReference>
<dbReference type="Gene3D" id="3.90.740.10">
    <property type="entry name" value="Valyl/Leucyl/Isoleucyl-tRNA synthetase, editing domain"/>
    <property type="match status" value="1"/>
</dbReference>
<evidence type="ECO:0000313" key="15">
    <source>
        <dbReference type="Proteomes" id="UP000008138"/>
    </source>
</evidence>
<dbReference type="InterPro" id="IPR014729">
    <property type="entry name" value="Rossmann-like_a/b/a_fold"/>
</dbReference>
<dbReference type="GeneID" id="10359621"/>
<evidence type="ECO:0000313" key="14">
    <source>
        <dbReference type="EMBL" id="AEA11572.1"/>
    </source>
</evidence>
<dbReference type="NCBIfam" id="TIGR00395">
    <property type="entry name" value="leuS_arch"/>
    <property type="match status" value="1"/>
</dbReference>
<dbReference type="Gene3D" id="1.10.730.10">
    <property type="entry name" value="Isoleucyl-tRNA Synthetase, Domain 1"/>
    <property type="match status" value="1"/>
</dbReference>
<protein>
    <recommendedName>
        <fullName evidence="9">Leucine--tRNA ligase</fullName>
        <ecNumber evidence="9">6.1.1.4</ecNumber>
    </recommendedName>
    <alternativeName>
        <fullName evidence="9">Leucyl-tRNA synthetase</fullName>
        <shortName evidence="9">LeuRS</shortName>
    </alternativeName>
</protein>
<dbReference type="EMBL" id="CP002590">
    <property type="protein sequence ID" value="AEA11572.1"/>
    <property type="molecule type" value="Genomic_DNA"/>
</dbReference>
<gene>
    <name evidence="9" type="primary">leuS</name>
    <name evidence="14" type="ordered locus">TUZN_0067</name>
</gene>
<comment type="catalytic activity">
    <reaction evidence="8 9">
        <text>tRNA(Leu) + L-leucine + ATP = L-leucyl-tRNA(Leu) + AMP + diphosphate</text>
        <dbReference type="Rhea" id="RHEA:11688"/>
        <dbReference type="Rhea" id="RHEA-COMP:9613"/>
        <dbReference type="Rhea" id="RHEA-COMP:9622"/>
        <dbReference type="ChEBI" id="CHEBI:30616"/>
        <dbReference type="ChEBI" id="CHEBI:33019"/>
        <dbReference type="ChEBI" id="CHEBI:57427"/>
        <dbReference type="ChEBI" id="CHEBI:78442"/>
        <dbReference type="ChEBI" id="CHEBI:78494"/>
        <dbReference type="ChEBI" id="CHEBI:456215"/>
        <dbReference type="EC" id="6.1.1.4"/>
    </reaction>
</comment>
<keyword evidence="3 9" id="KW-0436">Ligase</keyword>
<keyword evidence="7 9" id="KW-0030">Aminoacyl-tRNA synthetase</keyword>
<feature type="domain" description="Methionyl/Leucyl tRNA synthetase" evidence="13">
    <location>
        <begin position="593"/>
        <end position="697"/>
    </location>
</feature>
<keyword evidence="4 9" id="KW-0547">Nucleotide-binding</keyword>
<keyword evidence="6 9" id="KW-0648">Protein biosynthesis</keyword>
<dbReference type="Pfam" id="PF08264">
    <property type="entry name" value="Anticodon_1"/>
    <property type="match status" value="1"/>
</dbReference>
<dbReference type="Gene3D" id="1.10.10.720">
    <property type="entry name" value="leucyl-tRNA synthetase"/>
    <property type="match status" value="1"/>
</dbReference>
<feature type="domain" description="Methionyl/Valyl/Leucyl/Isoleucyl-tRNA synthetase anticodon-binding" evidence="12">
    <location>
        <begin position="708"/>
        <end position="825"/>
    </location>
</feature>
<dbReference type="Gene3D" id="3.30.2320.20">
    <property type="entry name" value="Class I aminoacyl-tRNA synthetases (RS)"/>
    <property type="match status" value="1"/>
</dbReference>
<dbReference type="InterPro" id="IPR020791">
    <property type="entry name" value="Leu-tRNA-lgase_arc"/>
</dbReference>
<evidence type="ECO:0000256" key="9">
    <source>
        <dbReference type="HAMAP-Rule" id="MF_00049"/>
    </source>
</evidence>
<sequence length="940" mass="107057">MDFRQIEEKWQRRWAEARVFEPTPEPGKPKFFITAAYPYPNGAIHIGHGRTYLIADIMARYHRHKGLNVLFPMGFHYTGTPILTVAESIAAGDVRAMEDFKVIYDVPEEELRKMGDPLYLANYFKELSKQYMKKMGLSIDWTREFTTIDPEYQQFIRWQFKKLYDKGLLVKGRHPVGWCPKHQMPVGAHDTKDDKEPDIGEWTLIYFEGEDGLIYPTATLRPETVLGVTNLWINPDEDYAVAEVDGRKMVLSLDAAFRLSFQTRVKTLERARGSSFVGRKVRNPVTGELVPIYPAPFVDVKTGTGVVMSVPAHAPYDYAALRDLGEVRLIPLISVEGYGEYPAKEVVERMGIKDQKDPRLEEATKEVYMAEFNKGYMRLDVADRVGLHLPEPARSLLRGFFAAFIAGKPVREARDRIRAWMEAAGIGGRMYEIMNKPVYCRCGTEIVVKVLEDQWFLNYGDPNWKRATKELLASMRIVPDEARAQFEATIDWLDKRACARTRGMGTPLPWDPTWIIESLSDSTIYMAYYTVIRRIREFGLKPEQLTEAFWDYVFLGKGDAAEVAKAVGADEKALRAIREEFSYWYPLDWRNSGKDLIPNHLTFFLFNHSAIFPKELWPRGIVANGWVLVEGEKMSKSKRNVLALGKAVDQFGADPLRATLAISAEVDQDLDFRANVARSVARHLEEIYNLVVSTAERATRDGEGLPEMWLRSEAASLLEKAAKALDDVAIRQAAVYVLYDMRRALERYLEMVEVPSRAVLEVLKAWAVAMEPFVPHLAEELWERLGERPFAAKAPWPKLAADRRTLLAVRYADRLVEDVAKLKELRKGAKRAVIYVNNNFAWVKAAVKARDVRELISAGVPGEVAKRLLDVARQLDDDFKALIAEVDDFDEYSALAELRTFLSRETGLEIAVYRADDEKAPDLGGKKRSALPLRAGVYLE</sequence>
<accession>F2L123</accession>
<dbReference type="HOGENOM" id="CLU_004174_0_0_2"/>
<dbReference type="PANTHER" id="PTHR45794">
    <property type="entry name" value="LEUCYL-TRNA SYNTHETASE"/>
    <property type="match status" value="1"/>
</dbReference>
<organism evidence="14 15">
    <name type="scientific">Thermoproteus uzoniensis (strain 768-20)</name>
    <dbReference type="NCBI Taxonomy" id="999630"/>
    <lineage>
        <taxon>Archaea</taxon>
        <taxon>Thermoproteota</taxon>
        <taxon>Thermoprotei</taxon>
        <taxon>Thermoproteales</taxon>
        <taxon>Thermoproteaceae</taxon>
        <taxon>Thermoproteus</taxon>
    </lineage>
</organism>
<dbReference type="CDD" id="cd00812">
    <property type="entry name" value="LeuRS_core"/>
    <property type="match status" value="1"/>
</dbReference>
<evidence type="ECO:0000256" key="8">
    <source>
        <dbReference type="ARBA" id="ARBA00047469"/>
    </source>
</evidence>
<dbReference type="OrthoDB" id="23906at2157"/>
<reference evidence="14 15" key="1">
    <citation type="journal article" date="2011" name="J. Bacteriol.">
        <title>Complete genome sequence of the thermoacidophilic crenarchaeon Thermoproteus uzoniensis 768-20.</title>
        <authorList>
            <person name="Mardanov A.V."/>
            <person name="Gumerov V.M."/>
            <person name="Beletsky A.V."/>
            <person name="Prokofeva M.I."/>
            <person name="Bonch-Osmolovskaya E.A."/>
            <person name="Ravin N.V."/>
            <person name="Skryabin K.G."/>
        </authorList>
    </citation>
    <scope>NUCLEOTIDE SEQUENCE [LARGE SCALE GENOMIC DNA]</scope>
    <source>
        <strain evidence="14 15">768-20</strain>
    </source>
</reference>
<feature type="short sequence motif" description="'HIGH' region" evidence="9">
    <location>
        <begin position="38"/>
        <end position="48"/>
    </location>
</feature>
<dbReference type="InterPro" id="IPR001412">
    <property type="entry name" value="aa-tRNA-synth_I_CS"/>
</dbReference>
<proteinExistence type="inferred from homology"/>
<feature type="domain" description="Aminoacyl-tRNA synthetase class Ia" evidence="11">
    <location>
        <begin position="9"/>
        <end position="509"/>
    </location>
</feature>
<dbReference type="eggNOG" id="arCOG00809">
    <property type="taxonomic scope" value="Archaea"/>
</dbReference>
<dbReference type="SUPFAM" id="SSF50677">
    <property type="entry name" value="ValRS/IleRS/LeuRS editing domain"/>
    <property type="match status" value="1"/>
</dbReference>
<dbReference type="GO" id="GO:0002161">
    <property type="term" value="F:aminoacyl-tRNA deacylase activity"/>
    <property type="evidence" value="ECO:0007669"/>
    <property type="project" value="InterPro"/>
</dbReference>
<keyword evidence="5 9" id="KW-0067">ATP-binding</keyword>
<keyword evidence="15" id="KW-1185">Reference proteome</keyword>
<dbReference type="InterPro" id="IPR015413">
    <property type="entry name" value="Methionyl/Leucyl_tRNA_Synth"/>
</dbReference>
<dbReference type="Pfam" id="PF00133">
    <property type="entry name" value="tRNA-synt_1"/>
    <property type="match status" value="1"/>
</dbReference>
<evidence type="ECO:0000256" key="7">
    <source>
        <dbReference type="ARBA" id="ARBA00023146"/>
    </source>
</evidence>
<dbReference type="HAMAP" id="MF_00049_A">
    <property type="entry name" value="Leu_tRNA_synth_A"/>
    <property type="match status" value="1"/>
</dbReference>
<dbReference type="PANTHER" id="PTHR45794:SF1">
    <property type="entry name" value="LEUCINE--TRNA LIGASE, CYTOPLASMIC"/>
    <property type="match status" value="1"/>
</dbReference>
<dbReference type="RefSeq" id="WP_013678908.1">
    <property type="nucleotide sequence ID" value="NC_015315.1"/>
</dbReference>
<keyword evidence="2 9" id="KW-0963">Cytoplasm</keyword>
<dbReference type="GO" id="GO:0006429">
    <property type="term" value="P:leucyl-tRNA aminoacylation"/>
    <property type="evidence" value="ECO:0007669"/>
    <property type="project" value="UniProtKB-UniRule"/>
</dbReference>
<dbReference type="GO" id="GO:0005524">
    <property type="term" value="F:ATP binding"/>
    <property type="evidence" value="ECO:0007669"/>
    <property type="project" value="UniProtKB-UniRule"/>
</dbReference>
<dbReference type="EC" id="6.1.1.4" evidence="9"/>
<evidence type="ECO:0000256" key="4">
    <source>
        <dbReference type="ARBA" id="ARBA00022741"/>
    </source>
</evidence>
<dbReference type="SUPFAM" id="SSF47323">
    <property type="entry name" value="Anticodon-binding domain of a subclass of class I aminoacyl-tRNA synthetases"/>
    <property type="match status" value="1"/>
</dbReference>
<evidence type="ECO:0000256" key="10">
    <source>
        <dbReference type="RuleBase" id="RU363035"/>
    </source>
</evidence>
<dbReference type="InterPro" id="IPR009008">
    <property type="entry name" value="Val/Leu/Ile-tRNA-synth_edit"/>
</dbReference>
<dbReference type="InterPro" id="IPR013155">
    <property type="entry name" value="M/V/L/I-tRNA-synth_anticd-bd"/>
</dbReference>
<feature type="binding site" evidence="9">
    <location>
        <position position="636"/>
    </location>
    <ligand>
        <name>ATP</name>
        <dbReference type="ChEBI" id="CHEBI:30616"/>
    </ligand>
</feature>
<evidence type="ECO:0000259" key="11">
    <source>
        <dbReference type="Pfam" id="PF00133"/>
    </source>
</evidence>
<dbReference type="NCBIfam" id="NF008957">
    <property type="entry name" value="PRK12300.1"/>
    <property type="match status" value="1"/>
</dbReference>
<dbReference type="STRING" id="999630.TUZN_0067"/>
<evidence type="ECO:0000256" key="1">
    <source>
        <dbReference type="ARBA" id="ARBA00005594"/>
    </source>
</evidence>
<dbReference type="GO" id="GO:0005737">
    <property type="term" value="C:cytoplasm"/>
    <property type="evidence" value="ECO:0007669"/>
    <property type="project" value="UniProtKB-SubCell"/>
</dbReference>
<dbReference type="InterPro" id="IPR002300">
    <property type="entry name" value="aa-tRNA-synth_Ia"/>
</dbReference>
<comment type="subcellular location">
    <subcellularLocation>
        <location evidence="9">Cytoplasm</location>
    </subcellularLocation>
</comment>
<dbReference type="GO" id="GO:0004823">
    <property type="term" value="F:leucine-tRNA ligase activity"/>
    <property type="evidence" value="ECO:0007669"/>
    <property type="project" value="UniProtKB-UniRule"/>
</dbReference>
<dbReference type="SUPFAM" id="SSF52374">
    <property type="entry name" value="Nucleotidylyl transferase"/>
    <property type="match status" value="1"/>
</dbReference>
<dbReference type="AlphaFoldDB" id="F2L123"/>
<evidence type="ECO:0000256" key="6">
    <source>
        <dbReference type="ARBA" id="ARBA00022917"/>
    </source>
</evidence>
<dbReference type="KEGG" id="tuz:TUZN_0067"/>
<evidence type="ECO:0000259" key="13">
    <source>
        <dbReference type="Pfam" id="PF09334"/>
    </source>
</evidence>
<dbReference type="PROSITE" id="PS00178">
    <property type="entry name" value="AA_TRNA_LIGASE_I"/>
    <property type="match status" value="1"/>
</dbReference>
<feature type="short sequence motif" description="'KMSKS' region" evidence="9">
    <location>
        <begin position="633"/>
        <end position="637"/>
    </location>
</feature>
<reference key="2">
    <citation type="submission" date="2011-03" db="EMBL/GenBank/DDBJ databases">
        <title>Complete genome sequence of the thermoacidophilic crenarchaeon Thermoproteus uzoniensis 768-20.</title>
        <authorList>
            <person name="Mardanov A.V."/>
            <person name="Gumerov V.M."/>
            <person name="Beletsky A.V."/>
            <person name="Prokofeva M.I."/>
            <person name="Bonch-Osmolovskaya E.A."/>
            <person name="Ravin N.V."/>
            <person name="Skryabin K.G."/>
        </authorList>
    </citation>
    <scope>NUCLEOTIDE SEQUENCE</scope>
    <source>
        <strain>768-20</strain>
    </source>
</reference>
<dbReference type="Proteomes" id="UP000008138">
    <property type="component" value="Chromosome"/>
</dbReference>
<evidence type="ECO:0000256" key="2">
    <source>
        <dbReference type="ARBA" id="ARBA00022490"/>
    </source>
</evidence>
<dbReference type="Pfam" id="PF09334">
    <property type="entry name" value="tRNA-synt_1g"/>
    <property type="match status" value="1"/>
</dbReference>
<evidence type="ECO:0000259" key="12">
    <source>
        <dbReference type="Pfam" id="PF08264"/>
    </source>
</evidence>
<evidence type="ECO:0000256" key="3">
    <source>
        <dbReference type="ARBA" id="ARBA00022598"/>
    </source>
</evidence>